<evidence type="ECO:0000256" key="2">
    <source>
        <dbReference type="ARBA" id="ARBA00023125"/>
    </source>
</evidence>
<dbReference type="SUPFAM" id="SSF75516">
    <property type="entry name" value="Pheromone-binding domain of LuxR-like quorum-sensing transcription factors"/>
    <property type="match status" value="1"/>
</dbReference>
<dbReference type="InterPro" id="IPR005143">
    <property type="entry name" value="TF_LuxR_autoind-bd_dom"/>
</dbReference>
<dbReference type="PANTHER" id="PTHR44688">
    <property type="entry name" value="DNA-BINDING TRANSCRIPTIONAL ACTIVATOR DEVR_DOSR"/>
    <property type="match status" value="1"/>
</dbReference>
<dbReference type="EMBL" id="JACHHN010000002">
    <property type="protein sequence ID" value="MBB5190194.1"/>
    <property type="molecule type" value="Genomic_DNA"/>
</dbReference>
<dbReference type="InterPro" id="IPR016032">
    <property type="entry name" value="Sig_transdc_resp-reg_C-effctor"/>
</dbReference>
<comment type="caution">
    <text evidence="5">The sequence shown here is derived from an EMBL/GenBank/DDBJ whole genome shotgun (WGS) entry which is preliminary data.</text>
</comment>
<dbReference type="PANTHER" id="PTHR44688:SF25">
    <property type="entry name" value="HTH LUXR-TYPE DOMAIN-CONTAINING PROTEIN"/>
    <property type="match status" value="1"/>
</dbReference>
<evidence type="ECO:0000313" key="6">
    <source>
        <dbReference type="Proteomes" id="UP000543030"/>
    </source>
</evidence>
<dbReference type="SUPFAM" id="SSF46894">
    <property type="entry name" value="C-terminal effector domain of the bipartite response regulators"/>
    <property type="match status" value="1"/>
</dbReference>
<dbReference type="Pfam" id="PF03472">
    <property type="entry name" value="Autoind_bind"/>
    <property type="match status" value="1"/>
</dbReference>
<dbReference type="PROSITE" id="PS00622">
    <property type="entry name" value="HTH_LUXR_1"/>
    <property type="match status" value="1"/>
</dbReference>
<feature type="domain" description="HTH luxR-type" evidence="4">
    <location>
        <begin position="169"/>
        <end position="234"/>
    </location>
</feature>
<reference evidence="5 6" key="1">
    <citation type="submission" date="2020-08" db="EMBL/GenBank/DDBJ databases">
        <title>Genomic Encyclopedia of Type Strains, Phase IV (KMG-IV): sequencing the most valuable type-strain genomes for metagenomic binning, comparative biology and taxonomic classification.</title>
        <authorList>
            <person name="Goeker M."/>
        </authorList>
    </citation>
    <scope>NUCLEOTIDE SEQUENCE [LARGE SCALE GENOMIC DNA]</scope>
    <source>
        <strain evidence="5 6">DSM 18233</strain>
    </source>
</reference>
<dbReference type="CDD" id="cd06170">
    <property type="entry name" value="LuxR_C_like"/>
    <property type="match status" value="1"/>
</dbReference>
<keyword evidence="3" id="KW-0804">Transcription</keyword>
<name>A0A840RC97_9NEIS</name>
<keyword evidence="6" id="KW-1185">Reference proteome</keyword>
<dbReference type="Gene3D" id="3.30.450.80">
    <property type="entry name" value="Transcription factor LuxR-like, autoinducer-binding domain"/>
    <property type="match status" value="1"/>
</dbReference>
<keyword evidence="1" id="KW-0805">Transcription regulation</keyword>
<dbReference type="PRINTS" id="PR00038">
    <property type="entry name" value="HTHLUXR"/>
</dbReference>
<evidence type="ECO:0000313" key="5">
    <source>
        <dbReference type="EMBL" id="MBB5190194.1"/>
    </source>
</evidence>
<dbReference type="AlphaFoldDB" id="A0A840RC97"/>
<protein>
    <submittedName>
        <fullName evidence="5">LuxR family transcriptional regulator</fullName>
    </submittedName>
</protein>
<dbReference type="GO" id="GO:0006355">
    <property type="term" value="P:regulation of DNA-templated transcription"/>
    <property type="evidence" value="ECO:0007669"/>
    <property type="project" value="InterPro"/>
</dbReference>
<dbReference type="InterPro" id="IPR036388">
    <property type="entry name" value="WH-like_DNA-bd_sf"/>
</dbReference>
<keyword evidence="2" id="KW-0238">DNA-binding</keyword>
<accession>A0A840RC97</accession>
<gene>
    <name evidence="5" type="ORF">HNQ50_000916</name>
</gene>
<sequence>MSPFVEENLHSLLSIHDPRLYFSKITQLAQAIGFEYCAYGARMPFPLSAPRTEMVNNYPAAWQQCYSEHQYITQDPTVAHGSRSMVPLVWSDELFADARELWEDARSYGLRNGWAQGCRDGNGVVGMMTVARSGEPITAVELGEKEPLLAYLTQVTHVGMSRFFLEHSSYGQEVKLTPRETEILRWTAEGKTSAEIGDILNIAERTVNFHVNSTLAKLNAANKTSAVVQAALRGLL</sequence>
<organism evidence="5 6">
    <name type="scientific">Silvimonas terrae</name>
    <dbReference type="NCBI Taxonomy" id="300266"/>
    <lineage>
        <taxon>Bacteria</taxon>
        <taxon>Pseudomonadati</taxon>
        <taxon>Pseudomonadota</taxon>
        <taxon>Betaproteobacteria</taxon>
        <taxon>Neisseriales</taxon>
        <taxon>Chitinibacteraceae</taxon>
        <taxon>Silvimonas</taxon>
    </lineage>
</organism>
<dbReference type="InterPro" id="IPR036693">
    <property type="entry name" value="TF_LuxR_autoind-bd_dom_sf"/>
</dbReference>
<dbReference type="Gene3D" id="1.10.10.10">
    <property type="entry name" value="Winged helix-like DNA-binding domain superfamily/Winged helix DNA-binding domain"/>
    <property type="match status" value="1"/>
</dbReference>
<dbReference type="SMART" id="SM00421">
    <property type="entry name" value="HTH_LUXR"/>
    <property type="match status" value="1"/>
</dbReference>
<dbReference type="PROSITE" id="PS50043">
    <property type="entry name" value="HTH_LUXR_2"/>
    <property type="match status" value="1"/>
</dbReference>
<proteinExistence type="predicted"/>
<dbReference type="Pfam" id="PF00196">
    <property type="entry name" value="GerE"/>
    <property type="match status" value="1"/>
</dbReference>
<dbReference type="InterPro" id="IPR000792">
    <property type="entry name" value="Tscrpt_reg_LuxR_C"/>
</dbReference>
<dbReference type="Proteomes" id="UP000543030">
    <property type="component" value="Unassembled WGS sequence"/>
</dbReference>
<dbReference type="RefSeq" id="WP_184098052.1">
    <property type="nucleotide sequence ID" value="NZ_JACHHN010000002.1"/>
</dbReference>
<evidence type="ECO:0000256" key="1">
    <source>
        <dbReference type="ARBA" id="ARBA00023015"/>
    </source>
</evidence>
<evidence type="ECO:0000259" key="4">
    <source>
        <dbReference type="PROSITE" id="PS50043"/>
    </source>
</evidence>
<evidence type="ECO:0000256" key="3">
    <source>
        <dbReference type="ARBA" id="ARBA00023163"/>
    </source>
</evidence>
<dbReference type="GO" id="GO:0003677">
    <property type="term" value="F:DNA binding"/>
    <property type="evidence" value="ECO:0007669"/>
    <property type="project" value="UniProtKB-KW"/>
</dbReference>